<accession>A0ACB8R240</accession>
<comment type="caution">
    <text evidence="1">The sequence shown here is derived from an EMBL/GenBank/DDBJ whole genome shotgun (WGS) entry which is preliminary data.</text>
</comment>
<gene>
    <name evidence="1" type="ORF">FA95DRAFT_1613587</name>
</gene>
<evidence type="ECO:0000313" key="2">
    <source>
        <dbReference type="Proteomes" id="UP000814033"/>
    </source>
</evidence>
<reference evidence="1" key="1">
    <citation type="submission" date="2021-02" db="EMBL/GenBank/DDBJ databases">
        <authorList>
            <consortium name="DOE Joint Genome Institute"/>
            <person name="Ahrendt S."/>
            <person name="Looney B.P."/>
            <person name="Miyauchi S."/>
            <person name="Morin E."/>
            <person name="Drula E."/>
            <person name="Courty P.E."/>
            <person name="Chicoki N."/>
            <person name="Fauchery L."/>
            <person name="Kohler A."/>
            <person name="Kuo A."/>
            <person name="Labutti K."/>
            <person name="Pangilinan J."/>
            <person name="Lipzen A."/>
            <person name="Riley R."/>
            <person name="Andreopoulos W."/>
            <person name="He G."/>
            <person name="Johnson J."/>
            <person name="Barry K.W."/>
            <person name="Grigoriev I.V."/>
            <person name="Nagy L."/>
            <person name="Hibbett D."/>
            <person name="Henrissat B."/>
            <person name="Matheny P.B."/>
            <person name="Labbe J."/>
            <person name="Martin F."/>
        </authorList>
    </citation>
    <scope>NUCLEOTIDE SEQUENCE</scope>
    <source>
        <strain evidence="1">FP105234-sp</strain>
    </source>
</reference>
<dbReference type="Proteomes" id="UP000814033">
    <property type="component" value="Unassembled WGS sequence"/>
</dbReference>
<protein>
    <submittedName>
        <fullName evidence="1">Uncharacterized protein</fullName>
    </submittedName>
</protein>
<keyword evidence="2" id="KW-1185">Reference proteome</keyword>
<dbReference type="EMBL" id="MU276576">
    <property type="protein sequence ID" value="KAI0038164.1"/>
    <property type="molecule type" value="Genomic_DNA"/>
</dbReference>
<proteinExistence type="predicted"/>
<sequence length="332" mass="36618">MELLSFSKTRTPRISSTAPALPLDICTPGPFPIIYDSHAAAPLDDVVDDQVREWLRTPGSKLLLRIFGQSARDPKNHAAIAAKIVMIFSKGFGEQEPLVAAPLPIDETDPDARTATTFLLHGISERTMTAALEMRILDSKDLSMQAMPLELRNSPLVLLIKGFTTTRTEIIREVVDKKWRDEESSVGLTRIVVESATENIPLTVEHVTDFIDSVSIIRIDMKGTGALLVPHFAVLTDPDTLPAPHFWFYLREHFQSLAYRSNMVGTGTILPYLNCPLCHGCDHPRGLCPFPLVPGWQGEGIKPPSNPKSSKGRARPSGHGGKYEGPRKGKRD</sequence>
<name>A0ACB8R240_9AGAM</name>
<evidence type="ECO:0000313" key="1">
    <source>
        <dbReference type="EMBL" id="KAI0038164.1"/>
    </source>
</evidence>
<reference evidence="1" key="2">
    <citation type="journal article" date="2022" name="New Phytol.">
        <title>Evolutionary transition to the ectomycorrhizal habit in the genomes of a hyperdiverse lineage of mushroom-forming fungi.</title>
        <authorList>
            <person name="Looney B."/>
            <person name="Miyauchi S."/>
            <person name="Morin E."/>
            <person name="Drula E."/>
            <person name="Courty P.E."/>
            <person name="Kohler A."/>
            <person name="Kuo A."/>
            <person name="LaButti K."/>
            <person name="Pangilinan J."/>
            <person name="Lipzen A."/>
            <person name="Riley R."/>
            <person name="Andreopoulos W."/>
            <person name="He G."/>
            <person name="Johnson J."/>
            <person name="Nolan M."/>
            <person name="Tritt A."/>
            <person name="Barry K.W."/>
            <person name="Grigoriev I.V."/>
            <person name="Nagy L.G."/>
            <person name="Hibbett D."/>
            <person name="Henrissat B."/>
            <person name="Matheny P.B."/>
            <person name="Labbe J."/>
            <person name="Martin F.M."/>
        </authorList>
    </citation>
    <scope>NUCLEOTIDE SEQUENCE</scope>
    <source>
        <strain evidence="1">FP105234-sp</strain>
    </source>
</reference>
<organism evidence="1 2">
    <name type="scientific">Auriscalpium vulgare</name>
    <dbReference type="NCBI Taxonomy" id="40419"/>
    <lineage>
        <taxon>Eukaryota</taxon>
        <taxon>Fungi</taxon>
        <taxon>Dikarya</taxon>
        <taxon>Basidiomycota</taxon>
        <taxon>Agaricomycotina</taxon>
        <taxon>Agaricomycetes</taxon>
        <taxon>Russulales</taxon>
        <taxon>Auriscalpiaceae</taxon>
        <taxon>Auriscalpium</taxon>
    </lineage>
</organism>